<name>A0A2X3IX88_9ENTR</name>
<dbReference type="Proteomes" id="UP000251197">
    <property type="component" value="Unassembled WGS sequence"/>
</dbReference>
<proteinExistence type="predicted"/>
<protein>
    <submittedName>
        <fullName evidence="1">2-succinyl-5-enolpyruvyl-6-hydroxy-3-cyclohexene-1-carboxylate synthase</fullName>
        <ecNumber evidence="1">2.2.1.9</ecNumber>
    </submittedName>
</protein>
<evidence type="ECO:0000313" key="1">
    <source>
        <dbReference type="EMBL" id="SQC91137.1"/>
    </source>
</evidence>
<accession>A0A2X3IX88</accession>
<dbReference type="EMBL" id="UAVU01000007">
    <property type="protein sequence ID" value="SQC91137.1"/>
    <property type="molecule type" value="Genomic_DNA"/>
</dbReference>
<sequence length="54" mass="5962">MFGLGYQNPENWQALEEAVRRAWLRPGATVIEITVPETAGAQTLQHLLAQVSQA</sequence>
<evidence type="ECO:0000313" key="2">
    <source>
        <dbReference type="Proteomes" id="UP000251197"/>
    </source>
</evidence>
<reference evidence="1 2" key="1">
    <citation type="submission" date="2018-06" db="EMBL/GenBank/DDBJ databases">
        <authorList>
            <consortium name="Pathogen Informatics"/>
            <person name="Doyle S."/>
        </authorList>
    </citation>
    <scope>NUCLEOTIDE SEQUENCE [LARGE SCALE GENOMIC DNA]</scope>
    <source>
        <strain evidence="1 2">NCTC12120</strain>
    </source>
</reference>
<organism evidence="1 2">
    <name type="scientific">Cedecea neteri</name>
    <dbReference type="NCBI Taxonomy" id="158822"/>
    <lineage>
        <taxon>Bacteria</taxon>
        <taxon>Pseudomonadati</taxon>
        <taxon>Pseudomonadota</taxon>
        <taxon>Gammaproteobacteria</taxon>
        <taxon>Enterobacterales</taxon>
        <taxon>Enterobacteriaceae</taxon>
        <taxon>Cedecea</taxon>
    </lineage>
</organism>
<gene>
    <name evidence="1" type="primary">menD_2</name>
    <name evidence="1" type="ORF">NCTC12120_04287</name>
</gene>
<dbReference type="AlphaFoldDB" id="A0A2X3IX88"/>
<dbReference type="GO" id="GO:0070204">
    <property type="term" value="F:2-succinyl-5-enolpyruvyl-6-hydroxy-3-cyclohexene-1-carboxylic-acid synthase activity"/>
    <property type="evidence" value="ECO:0007669"/>
    <property type="project" value="UniProtKB-EC"/>
</dbReference>
<keyword evidence="1" id="KW-0808">Transferase</keyword>
<dbReference type="Gene3D" id="3.40.50.970">
    <property type="match status" value="1"/>
</dbReference>
<dbReference type="EC" id="2.2.1.9" evidence="1"/>